<dbReference type="PROSITE" id="PS50118">
    <property type="entry name" value="HMG_BOX_2"/>
    <property type="match status" value="2"/>
</dbReference>
<reference evidence="5 6" key="1">
    <citation type="journal article" date="2018" name="Gigascience">
        <title>Genomes of trombidid mites reveal novel predicted allergens and laterally-transferred genes associated with secondary metabolism.</title>
        <authorList>
            <person name="Dong X."/>
            <person name="Chaisiri K."/>
            <person name="Xia D."/>
            <person name="Armstrong S.D."/>
            <person name="Fang Y."/>
            <person name="Donnelly M.J."/>
            <person name="Kadowaki T."/>
            <person name="McGarry J.W."/>
            <person name="Darby A.C."/>
            <person name="Makepeace B.L."/>
        </authorList>
    </citation>
    <scope>NUCLEOTIDE SEQUENCE [LARGE SCALE GENOMIC DNA]</scope>
    <source>
        <strain evidence="5">UoL-WK</strain>
    </source>
</reference>
<dbReference type="InterPro" id="IPR036910">
    <property type="entry name" value="HMG_box_dom_sf"/>
</dbReference>
<evidence type="ECO:0000313" key="6">
    <source>
        <dbReference type="Proteomes" id="UP000285301"/>
    </source>
</evidence>
<dbReference type="GO" id="GO:0005634">
    <property type="term" value="C:nucleus"/>
    <property type="evidence" value="ECO:0007669"/>
    <property type="project" value="UniProtKB-UniRule"/>
</dbReference>
<protein>
    <submittedName>
        <fullName evidence="5">Transcription factor Sox-17-alpha-A-like isoform X1</fullName>
    </submittedName>
</protein>
<feature type="DNA-binding region" description="HMG box" evidence="2">
    <location>
        <begin position="173"/>
        <end position="241"/>
    </location>
</feature>
<dbReference type="EMBL" id="NCKU01004354">
    <property type="protein sequence ID" value="RWS06074.1"/>
    <property type="molecule type" value="Genomic_DNA"/>
</dbReference>
<feature type="region of interest" description="Disordered" evidence="3">
    <location>
        <begin position="234"/>
        <end position="386"/>
    </location>
</feature>
<dbReference type="Pfam" id="PF09011">
    <property type="entry name" value="HMG_box_2"/>
    <property type="match status" value="1"/>
</dbReference>
<dbReference type="OrthoDB" id="498543at2759"/>
<feature type="region of interest" description="Disordered" evidence="3">
    <location>
        <begin position="49"/>
        <end position="95"/>
    </location>
</feature>
<dbReference type="Gene3D" id="1.10.30.10">
    <property type="entry name" value="High mobility group box domain"/>
    <property type="match status" value="2"/>
</dbReference>
<feature type="compositionally biased region" description="Gly residues" evidence="3">
    <location>
        <begin position="54"/>
        <end position="68"/>
    </location>
</feature>
<dbReference type="Pfam" id="PF00505">
    <property type="entry name" value="HMG_box"/>
    <property type="match status" value="1"/>
</dbReference>
<accession>A0A3S3P689</accession>
<feature type="domain" description="HMG box" evidence="4">
    <location>
        <begin position="96"/>
        <end position="165"/>
    </location>
</feature>
<dbReference type="CDD" id="cd22005">
    <property type="entry name" value="HMG-box_AtHMGB1-like"/>
    <property type="match status" value="1"/>
</dbReference>
<feature type="compositionally biased region" description="Low complexity" evidence="3">
    <location>
        <begin position="329"/>
        <end position="386"/>
    </location>
</feature>
<feature type="domain" description="HMG box" evidence="4">
    <location>
        <begin position="173"/>
        <end position="241"/>
    </location>
</feature>
<organism evidence="5 6">
    <name type="scientific">Dinothrombium tinctorium</name>
    <dbReference type="NCBI Taxonomy" id="1965070"/>
    <lineage>
        <taxon>Eukaryota</taxon>
        <taxon>Metazoa</taxon>
        <taxon>Ecdysozoa</taxon>
        <taxon>Arthropoda</taxon>
        <taxon>Chelicerata</taxon>
        <taxon>Arachnida</taxon>
        <taxon>Acari</taxon>
        <taxon>Acariformes</taxon>
        <taxon>Trombidiformes</taxon>
        <taxon>Prostigmata</taxon>
        <taxon>Anystina</taxon>
        <taxon>Parasitengona</taxon>
        <taxon>Trombidioidea</taxon>
        <taxon>Trombidiidae</taxon>
        <taxon>Dinothrombium</taxon>
    </lineage>
</organism>
<dbReference type="Proteomes" id="UP000285301">
    <property type="component" value="Unassembled WGS sequence"/>
</dbReference>
<gene>
    <name evidence="5" type="ORF">B4U79_15045</name>
</gene>
<dbReference type="SUPFAM" id="SSF47095">
    <property type="entry name" value="HMG-box"/>
    <property type="match status" value="2"/>
</dbReference>
<keyword evidence="6" id="KW-1185">Reference proteome</keyword>
<dbReference type="InterPro" id="IPR009071">
    <property type="entry name" value="HMG_box_dom"/>
</dbReference>
<sequence>MLSAAGLNLSVSSANQVMSCGLTNTATGQHHLGQVTPSATHMSYTNVPTTTSNAGGGGGGGGTGGHHGGNQSITTHHGSNKKHKKPKVNKDGIPAPKRATTAYINFTQWYREELKKSGRPIPKIGEFGKECAGKWNSMNEEDKTPFINTAMKDRERYKKEMAVYKPARDANKPKRPGTAFMLFMADFRKEMAGKEPEGGVAALAKLGGERWRNMSEEEKRPYVEKQNEEKLRYEVNMEDYRRKSAGMTGGPSPKQARLSTEGSEVGSPGDSADSGCANNADHNQEQDGHQVLRNRQNVSTPSPATSSSSPQAQQNVSPGPLTAGSLPGQPSHQQANQTQQQQQPQQQQQQTASQQQNAQQTQSISNNNNNIPNNSMPSLPPLSTTMSLSHALSNHTSLMAGYSQHSFASNFGHPNAANVLAAGAAAAAAVANYNQAHSGNMTGSAPSYLPTGAGGSYSAQSHLPGHYSWN</sequence>
<dbReference type="PRINTS" id="PR00886">
    <property type="entry name" value="HIGHMOBLTY12"/>
</dbReference>
<evidence type="ECO:0000256" key="3">
    <source>
        <dbReference type="SAM" id="MobiDB-lite"/>
    </source>
</evidence>
<dbReference type="STRING" id="1965070.A0A3S3P689"/>
<keyword evidence="1 2" id="KW-0238">DNA-binding</keyword>
<name>A0A3S3P689_9ACAR</name>
<dbReference type="SMART" id="SM00398">
    <property type="entry name" value="HMG"/>
    <property type="match status" value="2"/>
</dbReference>
<comment type="caution">
    <text evidence="5">The sequence shown here is derived from an EMBL/GenBank/DDBJ whole genome shotgun (WGS) entry which is preliminary data.</text>
</comment>
<dbReference type="GO" id="GO:0003677">
    <property type="term" value="F:DNA binding"/>
    <property type="evidence" value="ECO:0007669"/>
    <property type="project" value="UniProtKB-UniRule"/>
</dbReference>
<feature type="DNA-binding region" description="HMG box" evidence="2">
    <location>
        <begin position="96"/>
        <end position="165"/>
    </location>
</feature>
<evidence type="ECO:0000259" key="4">
    <source>
        <dbReference type="PROSITE" id="PS50118"/>
    </source>
</evidence>
<dbReference type="InterPro" id="IPR050342">
    <property type="entry name" value="HMGB"/>
</dbReference>
<dbReference type="PANTHER" id="PTHR48112">
    <property type="entry name" value="HIGH MOBILITY GROUP PROTEIN DSP1"/>
    <property type="match status" value="1"/>
</dbReference>
<dbReference type="AlphaFoldDB" id="A0A3S3P689"/>
<feature type="compositionally biased region" description="Basic residues" evidence="3">
    <location>
        <begin position="78"/>
        <end position="87"/>
    </location>
</feature>
<evidence type="ECO:0000256" key="1">
    <source>
        <dbReference type="ARBA" id="ARBA00023125"/>
    </source>
</evidence>
<keyword evidence="2" id="KW-0539">Nucleus</keyword>
<evidence type="ECO:0000256" key="2">
    <source>
        <dbReference type="PROSITE-ProRule" id="PRU00267"/>
    </source>
</evidence>
<evidence type="ECO:0000313" key="5">
    <source>
        <dbReference type="EMBL" id="RWS06074.1"/>
    </source>
</evidence>
<proteinExistence type="predicted"/>
<feature type="compositionally biased region" description="Low complexity" evidence="3">
    <location>
        <begin position="299"/>
        <end position="314"/>
    </location>
</feature>
<dbReference type="PANTHER" id="PTHR48112:SF22">
    <property type="entry name" value="MITOCHONDRIAL TRANSCRIPTION FACTOR A, ISOFORM B"/>
    <property type="match status" value="1"/>
</dbReference>